<dbReference type="PANTHER" id="PTHR30632:SF0">
    <property type="entry name" value="SULFATE-BINDING PROTEIN"/>
    <property type="match status" value="1"/>
</dbReference>
<dbReference type="eggNOG" id="COG0725">
    <property type="taxonomic scope" value="Bacteria"/>
</dbReference>
<accession>A1B178</accession>
<dbReference type="GO" id="GO:0015689">
    <property type="term" value="P:molybdate ion transport"/>
    <property type="evidence" value="ECO:0007669"/>
    <property type="project" value="TreeGrafter"/>
</dbReference>
<name>A1B178_PARDP</name>
<dbReference type="EMBL" id="CP000489">
    <property type="protein sequence ID" value="ABL69272.1"/>
    <property type="molecule type" value="Genomic_DNA"/>
</dbReference>
<proteinExistence type="predicted"/>
<dbReference type="STRING" id="318586.Pden_1167"/>
<organism evidence="2 3">
    <name type="scientific">Paracoccus denitrificans (strain Pd 1222)</name>
    <dbReference type="NCBI Taxonomy" id="318586"/>
    <lineage>
        <taxon>Bacteria</taxon>
        <taxon>Pseudomonadati</taxon>
        <taxon>Pseudomonadota</taxon>
        <taxon>Alphaproteobacteria</taxon>
        <taxon>Rhodobacterales</taxon>
        <taxon>Paracoccaceae</taxon>
        <taxon>Paracoccus</taxon>
    </lineage>
</organism>
<feature type="signal peptide" evidence="1">
    <location>
        <begin position="1"/>
        <end position="24"/>
    </location>
</feature>
<reference evidence="3" key="1">
    <citation type="submission" date="2006-12" db="EMBL/GenBank/DDBJ databases">
        <title>Complete sequence of chromosome 1 of Paracoccus denitrificans PD1222.</title>
        <authorList>
            <person name="Copeland A."/>
            <person name="Lucas S."/>
            <person name="Lapidus A."/>
            <person name="Barry K."/>
            <person name="Detter J.C."/>
            <person name="Glavina del Rio T."/>
            <person name="Hammon N."/>
            <person name="Israni S."/>
            <person name="Dalin E."/>
            <person name="Tice H."/>
            <person name="Pitluck S."/>
            <person name="Munk A.C."/>
            <person name="Brettin T."/>
            <person name="Bruce D."/>
            <person name="Han C."/>
            <person name="Tapia R."/>
            <person name="Gilna P."/>
            <person name="Schmutz J."/>
            <person name="Larimer F."/>
            <person name="Land M."/>
            <person name="Hauser L."/>
            <person name="Kyrpides N."/>
            <person name="Lykidis A."/>
            <person name="Spiro S."/>
            <person name="Richardson D.J."/>
            <person name="Moir J.W.B."/>
            <person name="Ferguson S.J."/>
            <person name="van Spanning R.J.M."/>
            <person name="Richardson P."/>
        </authorList>
    </citation>
    <scope>NUCLEOTIDE SEQUENCE [LARGE SCALE GENOMIC DNA]</scope>
    <source>
        <strain evidence="3">Pd 1222</strain>
    </source>
</reference>
<evidence type="ECO:0000313" key="3">
    <source>
        <dbReference type="Proteomes" id="UP000000361"/>
    </source>
</evidence>
<dbReference type="SUPFAM" id="SSF53850">
    <property type="entry name" value="Periplasmic binding protein-like II"/>
    <property type="match status" value="1"/>
</dbReference>
<evidence type="ECO:0000256" key="1">
    <source>
        <dbReference type="SAM" id="SignalP"/>
    </source>
</evidence>
<dbReference type="InterPro" id="IPR050682">
    <property type="entry name" value="ModA/WtpA"/>
</dbReference>
<dbReference type="KEGG" id="pde:Pden_1167"/>
<dbReference type="GO" id="GO:0030973">
    <property type="term" value="F:molybdate ion binding"/>
    <property type="evidence" value="ECO:0007669"/>
    <property type="project" value="TreeGrafter"/>
</dbReference>
<protein>
    <submittedName>
        <fullName evidence="2">Molybdenum ABC transporter, periplasmic molybdate-binding protein</fullName>
    </submittedName>
</protein>
<dbReference type="Pfam" id="PF13531">
    <property type="entry name" value="SBP_bac_11"/>
    <property type="match status" value="1"/>
</dbReference>
<dbReference type="EnsemblBacteria" id="ABL69272">
    <property type="protein sequence ID" value="ABL69272"/>
    <property type="gene ID" value="Pden_1167"/>
</dbReference>
<gene>
    <name evidence="2" type="ordered locus">Pden_1167</name>
</gene>
<dbReference type="Proteomes" id="UP000000361">
    <property type="component" value="Chromosome 1"/>
</dbReference>
<dbReference type="HOGENOM" id="CLU_083611_0_0_5"/>
<sequence>MGMSQITFAVAGSLAPALSAFAHAFTARTGHEVQVHRGPAGLLAEAIRNGMPVDVFVSASPDGPALLHREGLFGPARTIARNRMVLVVRPGLDTSIGDPLAFLEDPRWRIGMSTPGADPGGDYAATFLDRLAATDPGRWRGLRDRCTSLYGASLPNRDAAPRSPALDALHGNRADLLIAYGTTAAQIAGALPGTRILPLPLELAPLTRICACARQGSSAPARRFLDDLQGAEAGGLLRSHGFLPP</sequence>
<dbReference type="Gene3D" id="3.40.190.10">
    <property type="entry name" value="Periplasmic binding protein-like II"/>
    <property type="match status" value="2"/>
</dbReference>
<dbReference type="PANTHER" id="PTHR30632">
    <property type="entry name" value="MOLYBDATE-BINDING PERIPLASMIC PROTEIN"/>
    <property type="match status" value="1"/>
</dbReference>
<evidence type="ECO:0000313" key="2">
    <source>
        <dbReference type="EMBL" id="ABL69272.1"/>
    </source>
</evidence>
<keyword evidence="3" id="KW-1185">Reference proteome</keyword>
<keyword evidence="1" id="KW-0732">Signal</keyword>
<feature type="chain" id="PRO_5002632012" evidence="1">
    <location>
        <begin position="25"/>
        <end position="245"/>
    </location>
</feature>
<dbReference type="AlphaFoldDB" id="A1B178"/>